<gene>
    <name evidence="1" type="ORF">PCOR1329_LOCUS62791</name>
</gene>
<comment type="caution">
    <text evidence="1">The sequence shown here is derived from an EMBL/GenBank/DDBJ whole genome shotgun (WGS) entry which is preliminary data.</text>
</comment>
<evidence type="ECO:0000313" key="1">
    <source>
        <dbReference type="EMBL" id="CAK0879331.1"/>
    </source>
</evidence>
<accession>A0ABN9W035</accession>
<sequence length="130" mass="14307">AEGRGPDCAWAAAHHSVLPLAPRSDEAGARNSTQQSQGVLRRIRQREELSVHRLAHQALLDSCAKRARLEEMEGKVRLQFSMGPNPCSAATMELFDLILQDLQAIQLIGSAPKGPLERQVSSMLEREGQK</sequence>
<evidence type="ECO:0000313" key="2">
    <source>
        <dbReference type="Proteomes" id="UP001189429"/>
    </source>
</evidence>
<dbReference type="EMBL" id="CAUYUJ010017946">
    <property type="protein sequence ID" value="CAK0879331.1"/>
    <property type="molecule type" value="Genomic_DNA"/>
</dbReference>
<feature type="non-terminal residue" evidence="1">
    <location>
        <position position="1"/>
    </location>
</feature>
<name>A0ABN9W035_9DINO</name>
<organism evidence="1 2">
    <name type="scientific">Prorocentrum cordatum</name>
    <dbReference type="NCBI Taxonomy" id="2364126"/>
    <lineage>
        <taxon>Eukaryota</taxon>
        <taxon>Sar</taxon>
        <taxon>Alveolata</taxon>
        <taxon>Dinophyceae</taxon>
        <taxon>Prorocentrales</taxon>
        <taxon>Prorocentraceae</taxon>
        <taxon>Prorocentrum</taxon>
    </lineage>
</organism>
<protein>
    <submittedName>
        <fullName evidence="1">Uncharacterized protein</fullName>
    </submittedName>
</protein>
<proteinExistence type="predicted"/>
<dbReference type="Proteomes" id="UP001189429">
    <property type="component" value="Unassembled WGS sequence"/>
</dbReference>
<reference evidence="1" key="1">
    <citation type="submission" date="2023-10" db="EMBL/GenBank/DDBJ databases">
        <authorList>
            <person name="Chen Y."/>
            <person name="Shah S."/>
            <person name="Dougan E. K."/>
            <person name="Thang M."/>
            <person name="Chan C."/>
        </authorList>
    </citation>
    <scope>NUCLEOTIDE SEQUENCE [LARGE SCALE GENOMIC DNA]</scope>
</reference>
<keyword evidence="2" id="KW-1185">Reference proteome</keyword>